<feature type="transmembrane region" description="Helical" evidence="1">
    <location>
        <begin position="87"/>
        <end position="110"/>
    </location>
</feature>
<dbReference type="Proteomes" id="UP000315369">
    <property type="component" value="Unassembled WGS sequence"/>
</dbReference>
<dbReference type="RefSeq" id="WP_141640674.1">
    <property type="nucleotide sequence ID" value="NZ_VIFM01000005.1"/>
</dbReference>
<evidence type="ECO:0000256" key="1">
    <source>
        <dbReference type="SAM" id="Phobius"/>
    </source>
</evidence>
<comment type="caution">
    <text evidence="2">The sequence shown here is derived from an EMBL/GenBank/DDBJ whole genome shotgun (WGS) entry which is preliminary data.</text>
</comment>
<evidence type="ECO:0000313" key="2">
    <source>
        <dbReference type="EMBL" id="TQF17589.1"/>
    </source>
</evidence>
<keyword evidence="1" id="KW-0472">Membrane</keyword>
<name>A0A540X8T2_9BACT</name>
<protein>
    <submittedName>
        <fullName evidence="2">Uncharacterized protein</fullName>
    </submittedName>
</protein>
<gene>
    <name evidence="2" type="ORF">FJV41_02000</name>
</gene>
<organism evidence="2 3">
    <name type="scientific">Myxococcus llanfairpwllgwyngyllgogerychwyrndrobwllllantysiliogogogochensis</name>
    <dbReference type="NCBI Taxonomy" id="2590453"/>
    <lineage>
        <taxon>Bacteria</taxon>
        <taxon>Pseudomonadati</taxon>
        <taxon>Myxococcota</taxon>
        <taxon>Myxococcia</taxon>
        <taxon>Myxococcales</taxon>
        <taxon>Cystobacterineae</taxon>
        <taxon>Myxococcaceae</taxon>
        <taxon>Myxococcus</taxon>
    </lineage>
</organism>
<dbReference type="AlphaFoldDB" id="A0A540X8T2"/>
<keyword evidence="1" id="KW-0812">Transmembrane</keyword>
<proteinExistence type="predicted"/>
<accession>A0A540X8T2</accession>
<keyword evidence="3" id="KW-1185">Reference proteome</keyword>
<evidence type="ECO:0000313" key="3">
    <source>
        <dbReference type="Proteomes" id="UP000315369"/>
    </source>
</evidence>
<sequence>MSDASRHLDARSWKALRDKSPEEVADFSTHLSQPCEVCEAFLERSDEDDAFGVESLADEALGSMSTPREDAVGWARLRRRLWTPRRAWLAGAVAVAAAAVVAIAVLPPVASKEHEDRSWRLKGVAPMSLELSAVARLPDGTLHAVTEDDLLPPEAVVLVRYRASEVSDAMLVLESPEGPAQMLGGYTLEAGTHDLKEAGELAGVSLAGEHGPRVLVLAAWPRGPRSAAARDAALTQRLVPEEAAQARLRLRVEPGYVAP</sequence>
<dbReference type="OrthoDB" id="5381191at2"/>
<dbReference type="EMBL" id="VIFM01000005">
    <property type="protein sequence ID" value="TQF17589.1"/>
    <property type="molecule type" value="Genomic_DNA"/>
</dbReference>
<keyword evidence="1" id="KW-1133">Transmembrane helix</keyword>
<reference evidence="2 3" key="1">
    <citation type="submission" date="2019-06" db="EMBL/GenBank/DDBJ databases">
        <authorList>
            <person name="Livingstone P."/>
            <person name="Whitworth D."/>
        </authorList>
    </citation>
    <scope>NUCLEOTIDE SEQUENCE [LARGE SCALE GENOMIC DNA]</scope>
    <source>
        <strain evidence="2 3">AM401</strain>
    </source>
</reference>